<keyword evidence="2" id="KW-1185">Reference proteome</keyword>
<gene>
    <name evidence="1" type="ORF">HPB50_026951</name>
</gene>
<proteinExistence type="predicted"/>
<reference evidence="1" key="1">
    <citation type="submission" date="2020-05" db="EMBL/GenBank/DDBJ databases">
        <title>Large-scale comparative analyses of tick genomes elucidate their genetic diversity and vector capacities.</title>
        <authorList>
            <person name="Jia N."/>
            <person name="Wang J."/>
            <person name="Shi W."/>
            <person name="Du L."/>
            <person name="Sun Y."/>
            <person name="Zhan W."/>
            <person name="Jiang J."/>
            <person name="Wang Q."/>
            <person name="Zhang B."/>
            <person name="Ji P."/>
            <person name="Sakyi L.B."/>
            <person name="Cui X."/>
            <person name="Yuan T."/>
            <person name="Jiang B."/>
            <person name="Yang W."/>
            <person name="Lam T.T.-Y."/>
            <person name="Chang Q."/>
            <person name="Ding S."/>
            <person name="Wang X."/>
            <person name="Zhu J."/>
            <person name="Ruan X."/>
            <person name="Zhao L."/>
            <person name="Wei J."/>
            <person name="Que T."/>
            <person name="Du C."/>
            <person name="Cheng J."/>
            <person name="Dai P."/>
            <person name="Han X."/>
            <person name="Huang E."/>
            <person name="Gao Y."/>
            <person name="Liu J."/>
            <person name="Shao H."/>
            <person name="Ye R."/>
            <person name="Li L."/>
            <person name="Wei W."/>
            <person name="Wang X."/>
            <person name="Wang C."/>
            <person name="Yang T."/>
            <person name="Huo Q."/>
            <person name="Li W."/>
            <person name="Guo W."/>
            <person name="Chen H."/>
            <person name="Zhou L."/>
            <person name="Ni X."/>
            <person name="Tian J."/>
            <person name="Zhou Y."/>
            <person name="Sheng Y."/>
            <person name="Liu T."/>
            <person name="Pan Y."/>
            <person name="Xia L."/>
            <person name="Li J."/>
            <person name="Zhao F."/>
            <person name="Cao W."/>
        </authorList>
    </citation>
    <scope>NUCLEOTIDE SEQUENCE</scope>
    <source>
        <strain evidence="1">Hyas-2018</strain>
    </source>
</reference>
<dbReference type="EMBL" id="CM023485">
    <property type="protein sequence ID" value="KAH6931673.1"/>
    <property type="molecule type" value="Genomic_DNA"/>
</dbReference>
<name>A0ACB7SA94_HYAAI</name>
<evidence type="ECO:0000313" key="2">
    <source>
        <dbReference type="Proteomes" id="UP000821845"/>
    </source>
</evidence>
<sequence length="104" mass="10181">MPRCFPAAIAPAFTAAEALPIYGPALEVREHAIPGTAATVLAAVPRPATVLAATDCAAADAPTTAAQPELTMCTVVAATERAAADVPTNAALPPRPAPAAAVAA</sequence>
<protein>
    <submittedName>
        <fullName evidence="1">Uncharacterized protein</fullName>
    </submittedName>
</protein>
<organism evidence="1 2">
    <name type="scientific">Hyalomma asiaticum</name>
    <name type="common">Tick</name>
    <dbReference type="NCBI Taxonomy" id="266040"/>
    <lineage>
        <taxon>Eukaryota</taxon>
        <taxon>Metazoa</taxon>
        <taxon>Ecdysozoa</taxon>
        <taxon>Arthropoda</taxon>
        <taxon>Chelicerata</taxon>
        <taxon>Arachnida</taxon>
        <taxon>Acari</taxon>
        <taxon>Parasitiformes</taxon>
        <taxon>Ixodida</taxon>
        <taxon>Ixodoidea</taxon>
        <taxon>Ixodidae</taxon>
        <taxon>Hyalomminae</taxon>
        <taxon>Hyalomma</taxon>
    </lineage>
</organism>
<comment type="caution">
    <text evidence="1">The sequence shown here is derived from an EMBL/GenBank/DDBJ whole genome shotgun (WGS) entry which is preliminary data.</text>
</comment>
<dbReference type="Proteomes" id="UP000821845">
    <property type="component" value="Chromosome 5"/>
</dbReference>
<evidence type="ECO:0000313" key="1">
    <source>
        <dbReference type="EMBL" id="KAH6931673.1"/>
    </source>
</evidence>
<accession>A0ACB7SA94</accession>